<gene>
    <name evidence="2" type="ORF">HNQ50_000383</name>
</gene>
<keyword evidence="3" id="KW-1185">Reference proteome</keyword>
<dbReference type="EMBL" id="JACHHN010000001">
    <property type="protein sequence ID" value="MBB5189673.1"/>
    <property type="molecule type" value="Genomic_DNA"/>
</dbReference>
<proteinExistence type="predicted"/>
<reference evidence="2 3" key="1">
    <citation type="submission" date="2020-08" db="EMBL/GenBank/DDBJ databases">
        <title>Genomic Encyclopedia of Type Strains, Phase IV (KMG-IV): sequencing the most valuable type-strain genomes for metagenomic binning, comparative biology and taxonomic classification.</title>
        <authorList>
            <person name="Goeker M."/>
        </authorList>
    </citation>
    <scope>NUCLEOTIDE SEQUENCE [LARGE SCALE GENOMIC DNA]</scope>
    <source>
        <strain evidence="2 3">DSM 18233</strain>
    </source>
</reference>
<dbReference type="RefSeq" id="WP_184096973.1">
    <property type="nucleotide sequence ID" value="NZ_JACHHN010000001.1"/>
</dbReference>
<evidence type="ECO:0000313" key="2">
    <source>
        <dbReference type="EMBL" id="MBB5189673.1"/>
    </source>
</evidence>
<dbReference type="Proteomes" id="UP000543030">
    <property type="component" value="Unassembled WGS sequence"/>
</dbReference>
<evidence type="ECO:0000256" key="1">
    <source>
        <dbReference type="SAM" id="SignalP"/>
    </source>
</evidence>
<accession>A0A840RB83</accession>
<organism evidence="2 3">
    <name type="scientific">Silvimonas terrae</name>
    <dbReference type="NCBI Taxonomy" id="300266"/>
    <lineage>
        <taxon>Bacteria</taxon>
        <taxon>Pseudomonadati</taxon>
        <taxon>Pseudomonadota</taxon>
        <taxon>Betaproteobacteria</taxon>
        <taxon>Neisseriales</taxon>
        <taxon>Chitinibacteraceae</taxon>
        <taxon>Silvimonas</taxon>
    </lineage>
</organism>
<name>A0A840RB83_9NEIS</name>
<feature type="signal peptide" evidence="1">
    <location>
        <begin position="1"/>
        <end position="21"/>
    </location>
</feature>
<comment type="caution">
    <text evidence="2">The sequence shown here is derived from an EMBL/GenBank/DDBJ whole genome shotgun (WGS) entry which is preliminary data.</text>
</comment>
<evidence type="ECO:0000313" key="3">
    <source>
        <dbReference type="Proteomes" id="UP000543030"/>
    </source>
</evidence>
<sequence length="203" mass="22024">MRFALPLLCASLLGFSAVVAAADTLHGITEDGRKVLLAPNGTWTFDNSTASAASVAPGGSPYIPMVKKFSVNYDVNSWNQSPPKDGESATKRMFMHKTLPLYAVVISDQIPANNASMREVILHNVQSAGATPTIILEKKPVINGKEAGMIRFVASLKGLDFVFNTNYYGDDSGNIQVTCYTGQSLFYKYEAECQKFIDGLTIK</sequence>
<feature type="chain" id="PRO_5032716374" evidence="1">
    <location>
        <begin position="22"/>
        <end position="203"/>
    </location>
</feature>
<keyword evidence="1" id="KW-0732">Signal</keyword>
<dbReference type="AlphaFoldDB" id="A0A840RB83"/>
<protein>
    <submittedName>
        <fullName evidence="2">Uncharacterized protein</fullName>
    </submittedName>
</protein>